<dbReference type="EMBL" id="LITT01000064">
    <property type="protein sequence ID" value="OAA82844.1"/>
    <property type="molecule type" value="Genomic_DNA"/>
</dbReference>
<dbReference type="Proteomes" id="UP000077407">
    <property type="component" value="Unassembled WGS sequence"/>
</dbReference>
<dbReference type="PATRIC" id="fig|1538.10.peg.3986"/>
<proteinExistence type="predicted"/>
<organism evidence="1 2">
    <name type="scientific">Clostridium ljungdahlii</name>
    <dbReference type="NCBI Taxonomy" id="1538"/>
    <lineage>
        <taxon>Bacteria</taxon>
        <taxon>Bacillati</taxon>
        <taxon>Bacillota</taxon>
        <taxon>Clostridia</taxon>
        <taxon>Eubacteriales</taxon>
        <taxon>Clostridiaceae</taxon>
        <taxon>Clostridium</taxon>
    </lineage>
</organism>
<name>A0A168L9C5_9CLOT</name>
<protein>
    <submittedName>
        <fullName evidence="1">Putative sensory transducer protein YfmS</fullName>
    </submittedName>
</protein>
<evidence type="ECO:0000313" key="2">
    <source>
        <dbReference type="Proteomes" id="UP000077407"/>
    </source>
</evidence>
<gene>
    <name evidence="1" type="primary">yfmS_10</name>
    <name evidence="1" type="ORF">WY13_03912</name>
</gene>
<dbReference type="Gene3D" id="1.10.287.950">
    <property type="entry name" value="Methyl-accepting chemotaxis protein"/>
    <property type="match status" value="1"/>
</dbReference>
<dbReference type="AlphaFoldDB" id="A0A168L9C5"/>
<comment type="caution">
    <text evidence="1">The sequence shown here is derived from an EMBL/GenBank/DDBJ whole genome shotgun (WGS) entry which is preliminary data.</text>
</comment>
<dbReference type="OrthoDB" id="9807021at2"/>
<evidence type="ECO:0000313" key="1">
    <source>
        <dbReference type="EMBL" id="OAA82844.1"/>
    </source>
</evidence>
<sequence length="151" mass="16692">MEKEEIINAFLKVVPVLKDMLLDDIVVSVADTTKVLYYRPGDTIDIKANVGDKLSPGEPLYEAIKDGKTYSSTISKELNEIRKLAQLSNQSSEKVSQSLSETNKYIRNIFKVISEAQSISEGQAASTQEMNATLEEITTSAQTLTEISKTK</sequence>
<accession>A0A168L9C5</accession>
<reference evidence="1 2" key="1">
    <citation type="journal article" date="2015" name="Biotechnol. Bioeng.">
        <title>Genome sequence and phenotypic characterization of Caulobacter segnis.</title>
        <authorList>
            <person name="Patel S."/>
            <person name="Fletcher B."/>
            <person name="Scott D.C."/>
            <person name="Ely B."/>
        </authorList>
    </citation>
    <scope>NUCLEOTIDE SEQUENCE [LARGE SCALE GENOMIC DNA]</scope>
    <source>
        <strain evidence="1 2">ERI-2</strain>
    </source>
</reference>
<dbReference type="RefSeq" id="WP_063557141.1">
    <property type="nucleotide sequence ID" value="NZ_LITT01000064.1"/>
</dbReference>
<dbReference type="SUPFAM" id="SSF58104">
    <property type="entry name" value="Methyl-accepting chemotaxis protein (MCP) signaling domain"/>
    <property type="match status" value="1"/>
</dbReference>